<dbReference type="PANTHER" id="PTHR11647">
    <property type="entry name" value="HYDRANTOINASE/DIHYDROPYRIMIDINASE FAMILY MEMBER"/>
    <property type="match status" value="1"/>
</dbReference>
<dbReference type="Gene3D" id="3.20.20.140">
    <property type="entry name" value="Metal-dependent hydrolases"/>
    <property type="match status" value="1"/>
</dbReference>
<dbReference type="FunFam" id="3.20.20.140:FF:000174">
    <property type="entry name" value="Dihydropyrimidinase-related protein 2"/>
    <property type="match status" value="1"/>
</dbReference>
<dbReference type="AlphaFoldDB" id="A0ABD0S056"/>
<evidence type="ECO:0000256" key="1">
    <source>
        <dbReference type="ARBA" id="ARBA00008829"/>
    </source>
</evidence>
<comment type="similarity">
    <text evidence="1">Belongs to the metallo-dependent hydrolases superfamily. Hydantoinase/dihydropyrimidinase family.</text>
</comment>
<evidence type="ECO:0000313" key="3">
    <source>
        <dbReference type="Proteomes" id="UP001529510"/>
    </source>
</evidence>
<dbReference type="Proteomes" id="UP001529510">
    <property type="component" value="Unassembled WGS sequence"/>
</dbReference>
<name>A0ABD0S056_CIRMR</name>
<protein>
    <submittedName>
        <fullName evidence="2">Uncharacterized protein</fullName>
    </submittedName>
</protein>
<dbReference type="EMBL" id="JAMKFB020000001">
    <property type="protein sequence ID" value="KAL0204043.1"/>
    <property type="molecule type" value="Genomic_DNA"/>
</dbReference>
<feature type="non-terminal residue" evidence="2">
    <location>
        <position position="51"/>
    </location>
</feature>
<organism evidence="2 3">
    <name type="scientific">Cirrhinus mrigala</name>
    <name type="common">Mrigala</name>
    <dbReference type="NCBI Taxonomy" id="683832"/>
    <lineage>
        <taxon>Eukaryota</taxon>
        <taxon>Metazoa</taxon>
        <taxon>Chordata</taxon>
        <taxon>Craniata</taxon>
        <taxon>Vertebrata</taxon>
        <taxon>Euteleostomi</taxon>
        <taxon>Actinopterygii</taxon>
        <taxon>Neopterygii</taxon>
        <taxon>Teleostei</taxon>
        <taxon>Ostariophysi</taxon>
        <taxon>Cypriniformes</taxon>
        <taxon>Cyprinidae</taxon>
        <taxon>Labeoninae</taxon>
        <taxon>Labeonini</taxon>
        <taxon>Cirrhinus</taxon>
    </lineage>
</organism>
<keyword evidence="3" id="KW-1185">Reference proteome</keyword>
<dbReference type="InterPro" id="IPR050378">
    <property type="entry name" value="Metallo-dep_Hydrolases_sf"/>
</dbReference>
<proteinExistence type="inferred from homology"/>
<gene>
    <name evidence="2" type="ORF">M9458_002061</name>
</gene>
<dbReference type="PANTHER" id="PTHR11647:SF54">
    <property type="entry name" value="DIHYDROPYRIMIDINASE-RELATED PROTEIN 1"/>
    <property type="match status" value="1"/>
</dbReference>
<comment type="caution">
    <text evidence="2">The sequence shown here is derived from an EMBL/GenBank/DDBJ whole genome shotgun (WGS) entry which is preliminary data.</text>
</comment>
<accession>A0ABD0S056</accession>
<reference evidence="2 3" key="1">
    <citation type="submission" date="2024-05" db="EMBL/GenBank/DDBJ databases">
        <title>Genome sequencing and assembly of Indian major carp, Cirrhinus mrigala (Hamilton, 1822).</title>
        <authorList>
            <person name="Mohindra V."/>
            <person name="Chowdhury L.M."/>
            <person name="Lal K."/>
            <person name="Jena J.K."/>
        </authorList>
    </citation>
    <scope>NUCLEOTIDE SEQUENCE [LARGE SCALE GENOMIC DNA]</scope>
    <source>
        <strain evidence="2">CM1030</strain>
        <tissue evidence="2">Blood</tissue>
    </source>
</reference>
<evidence type="ECO:0000313" key="2">
    <source>
        <dbReference type="EMBL" id="KAL0204043.1"/>
    </source>
</evidence>
<feature type="non-terminal residue" evidence="2">
    <location>
        <position position="1"/>
    </location>
</feature>
<sequence length="51" mass="5406">SVVFGEPITASLATDGSHYWSKNWAKAAAYVTSPPLSPDPTTPDHLHSLLA</sequence>